<feature type="active site" description="Proton donor" evidence="3">
    <location>
        <position position="545"/>
    </location>
</feature>
<evidence type="ECO:0000259" key="5">
    <source>
        <dbReference type="PROSITE" id="PS00624"/>
    </source>
</evidence>
<dbReference type="Pfam" id="PF00732">
    <property type="entry name" value="GMC_oxred_N"/>
    <property type="match status" value="1"/>
</dbReference>
<dbReference type="PIRSF" id="PIRSF000137">
    <property type="entry name" value="Alcohol_oxidase"/>
    <property type="match status" value="1"/>
</dbReference>
<feature type="active site" description="Proton acceptor" evidence="3">
    <location>
        <position position="589"/>
    </location>
</feature>
<reference evidence="6" key="1">
    <citation type="submission" date="2023-11" db="EMBL/GenBank/DDBJ databases">
        <authorList>
            <person name="Alioto T."/>
            <person name="Alioto T."/>
            <person name="Gomez Garrido J."/>
        </authorList>
    </citation>
    <scope>NUCLEOTIDE SEQUENCE</scope>
</reference>
<dbReference type="PANTHER" id="PTHR11552:SF138">
    <property type="entry name" value="DEHYDROGENASE PKFF-RELATED"/>
    <property type="match status" value="1"/>
</dbReference>
<dbReference type="AlphaFoldDB" id="A0AAI8Z3J1"/>
<keyword evidence="2" id="KW-0325">Glycoprotein</keyword>
<gene>
    <name evidence="6" type="ORF">LECACI_7A006955</name>
</gene>
<sequence>MGKGILAYALLALGSEASVISQLSGPGRLTGSNFGIVGKNATYDYVIVGGGLAGSVVASRLTQYSNASVALVEAGNFYELSNGNWSQIPYWSEQWVGAEEDDWQPNIDWGLFTEPQVNGKSIHYAQGKNLGGSSGRNQMMYHRPTKGAYQLWADTVGDQAYTWENMTKYLERSMRFTPDATNRTAYKGDMVYATDAYSPTGGPLHVSYPKYVNPLSRYGQQAFAATGQKQLPGFASGDLDGYGWWQFTIDPTTGLRSSAESSFLEQSFGRRGLTTYVNTMGRNILFQNGTAKAVNVTGLGGERPFTLTATREVIVSAGAWHSPQLLMVSGIGPKATLQNFSIPVVKDAPGVGQNMWDTTNPGGPVYEISVAGYSTWQQEGFMDEAISQLVSNGSGPLTNIGLDIGNWDFLPGANLSNSTREALKFFPSDWPIIENSLSSSGSILTATSGQTQYGAVGCLLIAATSRGNMTIQSASNMDRPIINPNWLMNKEDQEVAVAAYRRAREVWAAIPDGIKVGDEAFPGENVTTDAQLLEAIKKNLTPIHHASSSCAMGKNSDPMAVVDSKARVLGVQKLRVIDSSSFPFTPPGHTQGVTYAHAEKLVDDVLSDYYTSMGMRYNATAGT</sequence>
<proteinExistence type="inferred from homology"/>
<keyword evidence="4" id="KW-0732">Signal</keyword>
<organism evidence="6 7">
    <name type="scientific">Lecanosticta acicola</name>
    <dbReference type="NCBI Taxonomy" id="111012"/>
    <lineage>
        <taxon>Eukaryota</taxon>
        <taxon>Fungi</taxon>
        <taxon>Dikarya</taxon>
        <taxon>Ascomycota</taxon>
        <taxon>Pezizomycotina</taxon>
        <taxon>Dothideomycetes</taxon>
        <taxon>Dothideomycetidae</taxon>
        <taxon>Mycosphaerellales</taxon>
        <taxon>Mycosphaerellaceae</taxon>
        <taxon>Lecanosticta</taxon>
    </lineage>
</organism>
<dbReference type="InterPro" id="IPR036188">
    <property type="entry name" value="FAD/NAD-bd_sf"/>
</dbReference>
<evidence type="ECO:0000256" key="3">
    <source>
        <dbReference type="PIRSR" id="PIRSR000137-1"/>
    </source>
</evidence>
<dbReference type="GO" id="GO:0050660">
    <property type="term" value="F:flavin adenine dinucleotide binding"/>
    <property type="evidence" value="ECO:0007669"/>
    <property type="project" value="InterPro"/>
</dbReference>
<dbReference type="Proteomes" id="UP001296104">
    <property type="component" value="Unassembled WGS sequence"/>
</dbReference>
<dbReference type="GO" id="GO:0016614">
    <property type="term" value="F:oxidoreductase activity, acting on CH-OH group of donors"/>
    <property type="evidence" value="ECO:0007669"/>
    <property type="project" value="InterPro"/>
</dbReference>
<dbReference type="PROSITE" id="PS00624">
    <property type="entry name" value="GMC_OXRED_2"/>
    <property type="match status" value="1"/>
</dbReference>
<feature type="signal peptide" evidence="4">
    <location>
        <begin position="1"/>
        <end position="17"/>
    </location>
</feature>
<dbReference type="EMBL" id="CAVMBE010000053">
    <property type="protein sequence ID" value="CAK4031797.1"/>
    <property type="molecule type" value="Genomic_DNA"/>
</dbReference>
<evidence type="ECO:0000313" key="6">
    <source>
        <dbReference type="EMBL" id="CAK4031797.1"/>
    </source>
</evidence>
<comment type="similarity">
    <text evidence="1">Belongs to the GMC oxidoreductase family.</text>
</comment>
<keyword evidence="7" id="KW-1185">Reference proteome</keyword>
<dbReference type="InterPro" id="IPR000172">
    <property type="entry name" value="GMC_OxRdtase_N"/>
</dbReference>
<accession>A0AAI8Z3J1</accession>
<dbReference type="GO" id="GO:0044550">
    <property type="term" value="P:secondary metabolite biosynthetic process"/>
    <property type="evidence" value="ECO:0007669"/>
    <property type="project" value="TreeGrafter"/>
</dbReference>
<evidence type="ECO:0000256" key="2">
    <source>
        <dbReference type="ARBA" id="ARBA00023180"/>
    </source>
</evidence>
<dbReference type="Gene3D" id="3.30.560.10">
    <property type="entry name" value="Glucose Oxidase, domain 3"/>
    <property type="match status" value="1"/>
</dbReference>
<evidence type="ECO:0000256" key="1">
    <source>
        <dbReference type="ARBA" id="ARBA00010790"/>
    </source>
</evidence>
<dbReference type="SUPFAM" id="SSF51905">
    <property type="entry name" value="FAD/NAD(P)-binding domain"/>
    <property type="match status" value="1"/>
</dbReference>
<feature type="domain" description="Glucose-methanol-choline oxidoreductase N-terminal" evidence="5">
    <location>
        <begin position="318"/>
        <end position="332"/>
    </location>
</feature>
<dbReference type="SUPFAM" id="SSF54373">
    <property type="entry name" value="FAD-linked reductases, C-terminal domain"/>
    <property type="match status" value="1"/>
</dbReference>
<dbReference type="InterPro" id="IPR007867">
    <property type="entry name" value="GMC_OxRtase_C"/>
</dbReference>
<dbReference type="InterPro" id="IPR012132">
    <property type="entry name" value="GMC_OxRdtase"/>
</dbReference>
<evidence type="ECO:0000313" key="7">
    <source>
        <dbReference type="Proteomes" id="UP001296104"/>
    </source>
</evidence>
<comment type="caution">
    <text evidence="6">The sequence shown here is derived from an EMBL/GenBank/DDBJ whole genome shotgun (WGS) entry which is preliminary data.</text>
</comment>
<evidence type="ECO:0000256" key="4">
    <source>
        <dbReference type="SAM" id="SignalP"/>
    </source>
</evidence>
<dbReference type="Pfam" id="PF05199">
    <property type="entry name" value="GMC_oxred_C"/>
    <property type="match status" value="1"/>
</dbReference>
<dbReference type="PANTHER" id="PTHR11552">
    <property type="entry name" value="GLUCOSE-METHANOL-CHOLINE GMC OXIDOREDUCTASE"/>
    <property type="match status" value="1"/>
</dbReference>
<feature type="chain" id="PRO_5042513860" evidence="4">
    <location>
        <begin position="18"/>
        <end position="623"/>
    </location>
</feature>
<dbReference type="Gene3D" id="3.50.50.60">
    <property type="entry name" value="FAD/NAD(P)-binding domain"/>
    <property type="match status" value="1"/>
</dbReference>
<name>A0AAI8Z3J1_9PEZI</name>
<protein>
    <submittedName>
        <fullName evidence="6">Versicolorin B synthase</fullName>
    </submittedName>
</protein>